<evidence type="ECO:0000256" key="1">
    <source>
        <dbReference type="ARBA" id="ARBA00022679"/>
    </source>
</evidence>
<dbReference type="InterPro" id="IPR016181">
    <property type="entry name" value="Acyl_CoA_acyltransferase"/>
</dbReference>
<accession>A0A495IF01</accession>
<name>A0A495IF01_9MICO</name>
<dbReference type="Pfam" id="PF00583">
    <property type="entry name" value="Acetyltransf_1"/>
    <property type="match status" value="1"/>
</dbReference>
<sequence length="170" mass="18026">MTTEAAIGETPALGRGRPPGDLESCVGLWLAALETRDGHPPAPETADRCRDKFAQPVVSWRVLRASDDVVRGFGLVTAPGTGRPDDPADAAYLSLLAVDPDLQGGGLGSLLLGGLVDDTRAAGHRRVVLHVITDNTAAMRLYEARGWRPIGQPFAHPLYGRETVSLGLEL</sequence>
<protein>
    <submittedName>
        <fullName evidence="4">Acetyltransferase (GNAT) family protein</fullName>
    </submittedName>
</protein>
<evidence type="ECO:0000256" key="2">
    <source>
        <dbReference type="ARBA" id="ARBA00023315"/>
    </source>
</evidence>
<dbReference type="Proteomes" id="UP000280008">
    <property type="component" value="Unassembled WGS sequence"/>
</dbReference>
<dbReference type="RefSeq" id="WP_121369337.1">
    <property type="nucleotide sequence ID" value="NZ_RBKS01000001.1"/>
</dbReference>
<gene>
    <name evidence="4" type="ORF">C8E83_1686</name>
</gene>
<organism evidence="4 5">
    <name type="scientific">Frondihabitans australicus</name>
    <dbReference type="NCBI Taxonomy" id="386892"/>
    <lineage>
        <taxon>Bacteria</taxon>
        <taxon>Bacillati</taxon>
        <taxon>Actinomycetota</taxon>
        <taxon>Actinomycetes</taxon>
        <taxon>Micrococcales</taxon>
        <taxon>Microbacteriaceae</taxon>
        <taxon>Frondihabitans</taxon>
    </lineage>
</organism>
<evidence type="ECO:0000259" key="3">
    <source>
        <dbReference type="PROSITE" id="PS51186"/>
    </source>
</evidence>
<proteinExistence type="predicted"/>
<reference evidence="4 5" key="1">
    <citation type="submission" date="2018-10" db="EMBL/GenBank/DDBJ databases">
        <title>Sequencing the genomes of 1000 actinobacteria strains.</title>
        <authorList>
            <person name="Klenk H.-P."/>
        </authorList>
    </citation>
    <scope>NUCLEOTIDE SEQUENCE [LARGE SCALE GENOMIC DNA]</scope>
    <source>
        <strain evidence="4 5">DSM 17894</strain>
    </source>
</reference>
<dbReference type="InterPro" id="IPR050832">
    <property type="entry name" value="Bact_Acetyltransf"/>
</dbReference>
<dbReference type="OrthoDB" id="4947711at2"/>
<dbReference type="AlphaFoldDB" id="A0A495IF01"/>
<dbReference type="EMBL" id="RBKS01000001">
    <property type="protein sequence ID" value="RKR74567.1"/>
    <property type="molecule type" value="Genomic_DNA"/>
</dbReference>
<dbReference type="GO" id="GO:0016747">
    <property type="term" value="F:acyltransferase activity, transferring groups other than amino-acyl groups"/>
    <property type="evidence" value="ECO:0007669"/>
    <property type="project" value="InterPro"/>
</dbReference>
<dbReference type="Gene3D" id="3.40.630.30">
    <property type="match status" value="1"/>
</dbReference>
<feature type="domain" description="N-acetyltransferase" evidence="3">
    <location>
        <begin position="12"/>
        <end position="170"/>
    </location>
</feature>
<dbReference type="PANTHER" id="PTHR43877">
    <property type="entry name" value="AMINOALKYLPHOSPHONATE N-ACETYLTRANSFERASE-RELATED-RELATED"/>
    <property type="match status" value="1"/>
</dbReference>
<evidence type="ECO:0000313" key="5">
    <source>
        <dbReference type="Proteomes" id="UP000280008"/>
    </source>
</evidence>
<dbReference type="SUPFAM" id="SSF55729">
    <property type="entry name" value="Acyl-CoA N-acyltransferases (Nat)"/>
    <property type="match status" value="1"/>
</dbReference>
<dbReference type="PROSITE" id="PS51186">
    <property type="entry name" value="GNAT"/>
    <property type="match status" value="1"/>
</dbReference>
<keyword evidence="5" id="KW-1185">Reference proteome</keyword>
<keyword evidence="2" id="KW-0012">Acyltransferase</keyword>
<dbReference type="InterPro" id="IPR000182">
    <property type="entry name" value="GNAT_dom"/>
</dbReference>
<keyword evidence="1 4" id="KW-0808">Transferase</keyword>
<evidence type="ECO:0000313" key="4">
    <source>
        <dbReference type="EMBL" id="RKR74567.1"/>
    </source>
</evidence>
<comment type="caution">
    <text evidence="4">The sequence shown here is derived from an EMBL/GenBank/DDBJ whole genome shotgun (WGS) entry which is preliminary data.</text>
</comment>